<reference evidence="6" key="1">
    <citation type="submission" date="2016-10" db="EMBL/GenBank/DDBJ databases">
        <authorList>
            <person name="Varghese N."/>
            <person name="Submissions S."/>
        </authorList>
    </citation>
    <scope>NUCLEOTIDE SEQUENCE [LARGE SCALE GENOMIC DNA]</scope>
    <source>
        <strain evidence="6">DSM 44437</strain>
    </source>
</reference>
<evidence type="ECO:0000259" key="4">
    <source>
        <dbReference type="PROSITE" id="PS51186"/>
    </source>
</evidence>
<dbReference type="PROSITE" id="PS51186">
    <property type="entry name" value="GNAT"/>
    <property type="match status" value="1"/>
</dbReference>
<dbReference type="OrthoDB" id="2061990at2"/>
<evidence type="ECO:0000256" key="2">
    <source>
        <dbReference type="ARBA" id="ARBA00023315"/>
    </source>
</evidence>
<dbReference type="EMBL" id="FOFV01000013">
    <property type="protein sequence ID" value="SER93006.1"/>
    <property type="molecule type" value="Genomic_DNA"/>
</dbReference>
<evidence type="ECO:0000313" key="5">
    <source>
        <dbReference type="EMBL" id="SER93006.1"/>
    </source>
</evidence>
<keyword evidence="6" id="KW-1185">Reference proteome</keyword>
<dbReference type="InterPro" id="IPR016181">
    <property type="entry name" value="Acyl_CoA_acyltransferase"/>
</dbReference>
<dbReference type="PANTHER" id="PTHR43792:SF8">
    <property type="entry name" value="[RIBOSOMAL PROTEIN US5]-ALANINE N-ACETYLTRANSFERASE"/>
    <property type="match status" value="1"/>
</dbReference>
<accession>A0A1H9T7A5</accession>
<protein>
    <submittedName>
        <fullName evidence="5">Protein N-acetyltransferase, RimJ/RimL family</fullName>
    </submittedName>
</protein>
<proteinExistence type="inferred from homology"/>
<dbReference type="Pfam" id="PF13302">
    <property type="entry name" value="Acetyltransf_3"/>
    <property type="match status" value="1"/>
</dbReference>
<gene>
    <name evidence="5" type="ORF">SAMN04488000_113166</name>
</gene>
<evidence type="ECO:0000313" key="6">
    <source>
        <dbReference type="Proteomes" id="UP000199503"/>
    </source>
</evidence>
<dbReference type="PANTHER" id="PTHR43792">
    <property type="entry name" value="GNAT FAMILY, PUTATIVE (AFU_ORTHOLOGUE AFUA_3G00765)-RELATED-RELATED"/>
    <property type="match status" value="1"/>
</dbReference>
<dbReference type="InterPro" id="IPR000182">
    <property type="entry name" value="GNAT_dom"/>
</dbReference>
<keyword evidence="2" id="KW-0012">Acyltransferase</keyword>
<evidence type="ECO:0000256" key="3">
    <source>
        <dbReference type="ARBA" id="ARBA00038502"/>
    </source>
</evidence>
<dbReference type="SUPFAM" id="SSF55729">
    <property type="entry name" value="Acyl-CoA N-acyltransferases (Nat)"/>
    <property type="match status" value="1"/>
</dbReference>
<dbReference type="STRING" id="65499.SAMN04488000_113166"/>
<organism evidence="5 6">
    <name type="scientific">Lentzea albida</name>
    <dbReference type="NCBI Taxonomy" id="65499"/>
    <lineage>
        <taxon>Bacteria</taxon>
        <taxon>Bacillati</taxon>
        <taxon>Actinomycetota</taxon>
        <taxon>Actinomycetes</taxon>
        <taxon>Pseudonocardiales</taxon>
        <taxon>Pseudonocardiaceae</taxon>
        <taxon>Lentzea</taxon>
    </lineage>
</organism>
<dbReference type="Proteomes" id="UP000199503">
    <property type="component" value="Unassembled WGS sequence"/>
</dbReference>
<sequence>MPPELQGDARIRKVEGVTTLLRPWNLDDAPVILAAAGEEMMARQFTLPIDSLTAAQDWIALLMARREDDTAYSFAVLHDGVPVGNAAVSSVERRHLTGWISYWMREEARGKGLATEACKAVSEFAFSELGLFRLELAHRLDNPASCRVATGAGFAVEGVERARLLYDGVRYDTETHARLATD</sequence>
<dbReference type="CDD" id="cd04301">
    <property type="entry name" value="NAT_SF"/>
    <property type="match status" value="1"/>
</dbReference>
<dbReference type="GO" id="GO:0016747">
    <property type="term" value="F:acyltransferase activity, transferring groups other than amino-acyl groups"/>
    <property type="evidence" value="ECO:0007669"/>
    <property type="project" value="InterPro"/>
</dbReference>
<keyword evidence="1 5" id="KW-0808">Transferase</keyword>
<name>A0A1H9T7A5_9PSEU</name>
<comment type="similarity">
    <text evidence="3">Belongs to the acetyltransferase family. RimJ subfamily.</text>
</comment>
<feature type="domain" description="N-acetyltransferase" evidence="4">
    <location>
        <begin position="31"/>
        <end position="172"/>
    </location>
</feature>
<evidence type="ECO:0000256" key="1">
    <source>
        <dbReference type="ARBA" id="ARBA00022679"/>
    </source>
</evidence>
<dbReference type="Gene3D" id="3.40.630.30">
    <property type="match status" value="1"/>
</dbReference>
<dbReference type="InterPro" id="IPR051531">
    <property type="entry name" value="N-acetyltransferase"/>
</dbReference>
<dbReference type="AlphaFoldDB" id="A0A1H9T7A5"/>